<protein>
    <recommendedName>
        <fullName evidence="4">C2H2-type domain-containing protein</fullName>
    </recommendedName>
</protein>
<dbReference type="Proteomes" id="UP000719766">
    <property type="component" value="Unassembled WGS sequence"/>
</dbReference>
<proteinExistence type="predicted"/>
<dbReference type="EMBL" id="JABBWE010000062">
    <property type="protein sequence ID" value="KAG1789088.1"/>
    <property type="molecule type" value="Genomic_DNA"/>
</dbReference>
<evidence type="ECO:0000313" key="2">
    <source>
        <dbReference type="EMBL" id="KAG1789088.1"/>
    </source>
</evidence>
<dbReference type="RefSeq" id="XP_041156224.1">
    <property type="nucleotide sequence ID" value="XM_041298442.1"/>
</dbReference>
<sequence>MNDVPADDIPWPQQIISDNARDPAVTCPNSDCRQHFPSIHDLLSHLNHPTETCWPSGSEGHMAKPPALRGTRRHHDGQSGVDETMDDEFNRTAQYHPLLGYVYGEGQNIFQQIQNDEHEPKRVKNMYWPFRDRGEWSLGKFLVETMTQTEIDRFLKLSWFDVKDKPAFSSARELLSWMDLLPPGPKWQTTQFEVQGYTTAAPIHLIWRDGLEVVKSLFGNPIFAQNMSFDPLHDQLPEGATIVPIIAASDKTPVTRQTGGLEMHPLFLTIGNIDSDVRMKATSHAWRCVAYMPIPKFETHPDYHMILKSRVWHKCVDLVFAGLKVTAKVGEFMPDPFGELRYCFTPLVAWIADLPEQLMIASVSKNASPITLATHKQFGDANHHDPRTAEHTLELLYILSQSIDPWNLDRFQKKSKELLLLGVHLPFWRDWPLTQVSIFLVPEILHTLHKFFFDHLLQWCKEVVGNDELDARYKSHHKRIGVHHFSSGISHVAQMTGREHRDIQRTIVAMISGAAPPEFVRPIRALIDFMYQAQNPIHTESSIEAMQASLNEFHNCKVAILEAEARRGKSNVKEDFYIPKLELLLSFAEAIRNNGGLVQFTADVSERLLITHCKSPFTRTSKQKDFGEQIVRILDREERMRQFDLYLLLRQHNQALINAVVDEDEEVCATDPTMAWVSRVAPDEQHHFSAPRPIRNHFTKGILSNSANAALTVTRSPDGSNLSWPDVMHTYGLPWWELERDESQRVIKDNAEYY</sequence>
<name>A0A9P7AIK6_9AGAM</name>
<comment type="caution">
    <text evidence="2">The sequence shown here is derived from an EMBL/GenBank/DDBJ whole genome shotgun (WGS) entry which is preliminary data.</text>
</comment>
<feature type="region of interest" description="Disordered" evidence="1">
    <location>
        <begin position="56"/>
        <end position="84"/>
    </location>
</feature>
<keyword evidence="3" id="KW-1185">Reference proteome</keyword>
<dbReference type="GeneID" id="64592206"/>
<dbReference type="Pfam" id="PF18759">
    <property type="entry name" value="Plavaka"/>
    <property type="match status" value="2"/>
</dbReference>
<evidence type="ECO:0008006" key="4">
    <source>
        <dbReference type="Google" id="ProtNLM"/>
    </source>
</evidence>
<evidence type="ECO:0000313" key="3">
    <source>
        <dbReference type="Proteomes" id="UP000719766"/>
    </source>
</evidence>
<organism evidence="2 3">
    <name type="scientific">Suillus plorans</name>
    <dbReference type="NCBI Taxonomy" id="116603"/>
    <lineage>
        <taxon>Eukaryota</taxon>
        <taxon>Fungi</taxon>
        <taxon>Dikarya</taxon>
        <taxon>Basidiomycota</taxon>
        <taxon>Agaricomycotina</taxon>
        <taxon>Agaricomycetes</taxon>
        <taxon>Agaricomycetidae</taxon>
        <taxon>Boletales</taxon>
        <taxon>Suillineae</taxon>
        <taxon>Suillaceae</taxon>
        <taxon>Suillus</taxon>
    </lineage>
</organism>
<dbReference type="OrthoDB" id="3232986at2759"/>
<dbReference type="AlphaFoldDB" id="A0A9P7AIK6"/>
<gene>
    <name evidence="2" type="ORF">HD556DRAFT_1244366</name>
</gene>
<accession>A0A9P7AIK6</accession>
<evidence type="ECO:0000256" key="1">
    <source>
        <dbReference type="SAM" id="MobiDB-lite"/>
    </source>
</evidence>
<reference evidence="2" key="1">
    <citation type="journal article" date="2020" name="New Phytol.">
        <title>Comparative genomics reveals dynamic genome evolution in host specialist ectomycorrhizal fungi.</title>
        <authorList>
            <person name="Lofgren L.A."/>
            <person name="Nguyen N.H."/>
            <person name="Vilgalys R."/>
            <person name="Ruytinx J."/>
            <person name="Liao H.L."/>
            <person name="Branco S."/>
            <person name="Kuo A."/>
            <person name="LaButti K."/>
            <person name="Lipzen A."/>
            <person name="Andreopoulos W."/>
            <person name="Pangilinan J."/>
            <person name="Riley R."/>
            <person name="Hundley H."/>
            <person name="Na H."/>
            <person name="Barry K."/>
            <person name="Grigoriev I.V."/>
            <person name="Stajich J.E."/>
            <person name="Kennedy P.G."/>
        </authorList>
    </citation>
    <scope>NUCLEOTIDE SEQUENCE</scope>
    <source>
        <strain evidence="2">S12</strain>
    </source>
</reference>
<dbReference type="InterPro" id="IPR041078">
    <property type="entry name" value="Plavaka"/>
</dbReference>